<dbReference type="InterPro" id="IPR055170">
    <property type="entry name" value="GFO_IDH_MocA-like_dom"/>
</dbReference>
<organism evidence="3">
    <name type="scientific">Sphingomonas psychrotolerans</name>
    <dbReference type="NCBI Taxonomy" id="1327635"/>
    <lineage>
        <taxon>Bacteria</taxon>
        <taxon>Pseudomonadati</taxon>
        <taxon>Pseudomonadota</taxon>
        <taxon>Alphaproteobacteria</taxon>
        <taxon>Sphingomonadales</taxon>
        <taxon>Sphingomonadaceae</taxon>
        <taxon>Sphingomonas</taxon>
    </lineage>
</organism>
<evidence type="ECO:0000313" key="3">
    <source>
        <dbReference type="EMBL" id="MDT8757729.1"/>
    </source>
</evidence>
<dbReference type="Pfam" id="PF22725">
    <property type="entry name" value="GFO_IDH_MocA_C3"/>
    <property type="match status" value="1"/>
</dbReference>
<dbReference type="EMBL" id="JALMLT010000001">
    <property type="protein sequence ID" value="MDT8757729.1"/>
    <property type="molecule type" value="Genomic_DNA"/>
</dbReference>
<keyword evidence="1" id="KW-0560">Oxidoreductase</keyword>
<dbReference type="InterPro" id="IPR006311">
    <property type="entry name" value="TAT_signal"/>
</dbReference>
<name>A0ABU3MZK7_9SPHN</name>
<dbReference type="Gene3D" id="3.40.50.720">
    <property type="entry name" value="NAD(P)-binding Rossmann-like Domain"/>
    <property type="match status" value="1"/>
</dbReference>
<accession>A0ABU3MZK7</accession>
<dbReference type="InterPro" id="IPR050463">
    <property type="entry name" value="Gfo/Idh/MocA_oxidrdct_glycsds"/>
</dbReference>
<gene>
    <name evidence="3" type="ORF">MZO42_03370</name>
</gene>
<reference evidence="3" key="1">
    <citation type="submission" date="2022-04" db="EMBL/GenBank/DDBJ databases">
        <title>Tomato heritable bacteria conferring resistance against bacterial wilt.</title>
        <authorList>
            <person name="Yin J."/>
        </authorList>
    </citation>
    <scope>NUCLEOTIDE SEQUENCE</scope>
    <source>
        <strain evidence="3">Cra20</strain>
    </source>
</reference>
<evidence type="ECO:0000256" key="1">
    <source>
        <dbReference type="ARBA" id="ARBA00023002"/>
    </source>
</evidence>
<sequence length="391" mass="41974">MIDTSRRQLLGLLSAGAAAGFTADALAQSATRGDAPTEGAQARPAPEAKYRLPFGVIGLDHNHIYGITDAVIRGGGVLTSFHATDPKQIAMFQKRYPGVKLARSQEEIIDDRNIKLVCSAAIPSLRAPLGIRVMRAGKDYLSDKAAVTTLKQLAEVRRAIKETGRKYGIMYSERLEVPAAVMAGQLVHDGAIGRVLQTVNLAPHRLAAPTRPEWFWDPARNGGILTDVGSHQADQFVYLTGSKRARVVASQTGNFAHPEHPGFQDFGDMMLSGDGGAGYVRVDWFTPDGLPTWGDGRLFILGTEGFIELRKYVDVAGRPGGNHLFIADRKGTRYLDCSKVPLPFGPQFVTDLVERTSTAQDQDGALLAAELVLTAQAGATPAMTSSRPAAA</sequence>
<dbReference type="InterPro" id="IPR036291">
    <property type="entry name" value="NAD(P)-bd_dom_sf"/>
</dbReference>
<dbReference type="PANTHER" id="PTHR43818">
    <property type="entry name" value="BCDNA.GH03377"/>
    <property type="match status" value="1"/>
</dbReference>
<dbReference type="SUPFAM" id="SSF51735">
    <property type="entry name" value="NAD(P)-binding Rossmann-fold domains"/>
    <property type="match status" value="1"/>
</dbReference>
<comment type="caution">
    <text evidence="3">The sequence shown here is derived from an EMBL/GenBank/DDBJ whole genome shotgun (WGS) entry which is preliminary data.</text>
</comment>
<feature type="domain" description="GFO/IDH/MocA-like oxidoreductase" evidence="2">
    <location>
        <begin position="183"/>
        <end position="308"/>
    </location>
</feature>
<proteinExistence type="predicted"/>
<dbReference type="Gene3D" id="3.30.360.10">
    <property type="entry name" value="Dihydrodipicolinate Reductase, domain 2"/>
    <property type="match status" value="1"/>
</dbReference>
<protein>
    <submittedName>
        <fullName evidence="3">Gfo/Idh/MocA family oxidoreductase</fullName>
    </submittedName>
</protein>
<evidence type="ECO:0000259" key="2">
    <source>
        <dbReference type="Pfam" id="PF22725"/>
    </source>
</evidence>
<dbReference type="PROSITE" id="PS51318">
    <property type="entry name" value="TAT"/>
    <property type="match status" value="1"/>
</dbReference>
<dbReference type="PANTHER" id="PTHR43818:SF11">
    <property type="entry name" value="BCDNA.GH03377"/>
    <property type="match status" value="1"/>
</dbReference>
<dbReference type="SUPFAM" id="SSF55347">
    <property type="entry name" value="Glyceraldehyde-3-phosphate dehydrogenase-like, C-terminal domain"/>
    <property type="match status" value="1"/>
</dbReference>